<dbReference type="GO" id="GO:0046084">
    <property type="term" value="P:adenine biosynthetic process"/>
    <property type="evidence" value="ECO:0007669"/>
    <property type="project" value="TreeGrafter"/>
</dbReference>
<dbReference type="InterPro" id="IPR016188">
    <property type="entry name" value="PurM-like_N"/>
</dbReference>
<dbReference type="GO" id="GO:0005524">
    <property type="term" value="F:ATP binding"/>
    <property type="evidence" value="ECO:0007669"/>
    <property type="project" value="UniProtKB-KW"/>
</dbReference>
<evidence type="ECO:0000259" key="7">
    <source>
        <dbReference type="Pfam" id="PF02769"/>
    </source>
</evidence>
<evidence type="ECO:0000256" key="5">
    <source>
        <dbReference type="ARBA" id="ARBA00022840"/>
    </source>
</evidence>
<keyword evidence="4" id="KW-0547">Nucleotide-binding</keyword>
<feature type="domain" description="PurM-like C-terminal" evidence="7">
    <location>
        <begin position="149"/>
        <end position="305"/>
    </location>
</feature>
<gene>
    <name evidence="8" type="ORF">ENV14_08205</name>
</gene>
<organism evidence="8">
    <name type="scientific">Ignisphaera aggregans</name>
    <dbReference type="NCBI Taxonomy" id="334771"/>
    <lineage>
        <taxon>Archaea</taxon>
        <taxon>Thermoproteota</taxon>
        <taxon>Thermoprotei</taxon>
        <taxon>Desulfurococcales</taxon>
        <taxon>Desulfurococcaceae</taxon>
        <taxon>Ignisphaera</taxon>
    </lineage>
</organism>
<feature type="domain" description="PurM-like N-terminal" evidence="6">
    <location>
        <begin position="33"/>
        <end position="134"/>
    </location>
</feature>
<keyword evidence="5" id="KW-0067">ATP-binding</keyword>
<reference evidence="8" key="1">
    <citation type="journal article" date="2020" name="mSystems">
        <title>Genome- and Community-Level Interaction Insights into Carbon Utilization and Element Cycling Functions of Hydrothermarchaeota in Hydrothermal Sediment.</title>
        <authorList>
            <person name="Zhou Z."/>
            <person name="Liu Y."/>
            <person name="Xu W."/>
            <person name="Pan J."/>
            <person name="Luo Z.H."/>
            <person name="Li M."/>
        </authorList>
    </citation>
    <scope>NUCLEOTIDE SEQUENCE [LARGE SCALE GENOMIC DNA]</scope>
    <source>
        <strain evidence="8">SpSt-732</strain>
    </source>
</reference>
<dbReference type="InterPro" id="IPR036676">
    <property type="entry name" value="PurM-like_C_sf"/>
</dbReference>
<dbReference type="PANTHER" id="PTHR10520">
    <property type="entry name" value="TRIFUNCTIONAL PURINE BIOSYNTHETIC PROTEIN ADENOSINE-3-RELATED"/>
    <property type="match status" value="1"/>
</dbReference>
<sequence length="318" mass="34047">MHSYVLRLIEELNRGLGYEVRGLGGYATTINYGGLELSLHIDGVGTKTLVLQKLGMIKVAGWDCVAMNVNDVACSGAKPLALVDYVAMPRPDEEIFRSVVEGVVEAARHANVAVLGGETAILPDLAVGVDVVCAVLAVKTLSFTNTASIGDVVVGLESLGLHANGYSLVRKVLESRGMDYSSTIRGVNLGEELARPTAIYSNLVLEAVEKRLINSAAHITGGAFTKIRRVLANNMDMVLEPPEPPEVFKVIMELGGIPVEEMYRVFNMGIGLVVTTKSASEFIELSERRGFKAHVIGKVVEGSGRIIIKSFDGGTVTY</sequence>
<evidence type="ECO:0000256" key="1">
    <source>
        <dbReference type="ARBA" id="ARBA00004686"/>
    </source>
</evidence>
<comment type="caution">
    <text evidence="8">The sequence shown here is derived from an EMBL/GenBank/DDBJ whole genome shotgun (WGS) entry which is preliminary data.</text>
</comment>
<dbReference type="Gene3D" id="3.90.650.10">
    <property type="entry name" value="PurM-like C-terminal domain"/>
    <property type="match status" value="1"/>
</dbReference>
<keyword evidence="3 8" id="KW-0436">Ligase</keyword>
<dbReference type="GO" id="GO:0004637">
    <property type="term" value="F:phosphoribosylamine-glycine ligase activity"/>
    <property type="evidence" value="ECO:0007669"/>
    <property type="project" value="TreeGrafter"/>
</dbReference>
<dbReference type="Pfam" id="PF00586">
    <property type="entry name" value="AIRS"/>
    <property type="match status" value="1"/>
</dbReference>
<dbReference type="InterPro" id="IPR010918">
    <property type="entry name" value="PurM-like_C_dom"/>
</dbReference>
<dbReference type="NCBIfam" id="TIGR00878">
    <property type="entry name" value="purM"/>
    <property type="match status" value="1"/>
</dbReference>
<dbReference type="CDD" id="cd02196">
    <property type="entry name" value="PurM"/>
    <property type="match status" value="1"/>
</dbReference>
<evidence type="ECO:0000313" key="8">
    <source>
        <dbReference type="EMBL" id="HGI88349.1"/>
    </source>
</evidence>
<dbReference type="Gene3D" id="3.30.1330.10">
    <property type="entry name" value="PurM-like, N-terminal domain"/>
    <property type="match status" value="1"/>
</dbReference>
<comment type="pathway">
    <text evidence="1">Purine metabolism; IMP biosynthesis via de novo pathway; 5-amino-1-(5-phospho-D-ribosyl)imidazole from N(2)-formyl-N(1)-(5-phospho-D-ribosyl)glycinamide: step 2/2.</text>
</comment>
<dbReference type="GO" id="GO:0004641">
    <property type="term" value="F:phosphoribosylformylglycinamidine cyclo-ligase activity"/>
    <property type="evidence" value="ECO:0007669"/>
    <property type="project" value="UniProtKB-EC"/>
</dbReference>
<evidence type="ECO:0000256" key="3">
    <source>
        <dbReference type="ARBA" id="ARBA00022598"/>
    </source>
</evidence>
<evidence type="ECO:0000256" key="4">
    <source>
        <dbReference type="ARBA" id="ARBA00022741"/>
    </source>
</evidence>
<name>A0A7C4FI25_9CREN</name>
<dbReference type="AlphaFoldDB" id="A0A7C4FI25"/>
<dbReference type="SUPFAM" id="SSF56042">
    <property type="entry name" value="PurM C-terminal domain-like"/>
    <property type="match status" value="1"/>
</dbReference>
<proteinExistence type="predicted"/>
<dbReference type="GO" id="GO:0005829">
    <property type="term" value="C:cytosol"/>
    <property type="evidence" value="ECO:0007669"/>
    <property type="project" value="TreeGrafter"/>
</dbReference>
<evidence type="ECO:0000259" key="6">
    <source>
        <dbReference type="Pfam" id="PF00586"/>
    </source>
</evidence>
<evidence type="ECO:0000256" key="2">
    <source>
        <dbReference type="ARBA" id="ARBA00013047"/>
    </source>
</evidence>
<dbReference type="EMBL" id="DTFF01000066">
    <property type="protein sequence ID" value="HGI88349.1"/>
    <property type="molecule type" value="Genomic_DNA"/>
</dbReference>
<accession>A0A7C4FI25</accession>
<protein>
    <recommendedName>
        <fullName evidence="2">phosphoribosylformylglycinamidine cyclo-ligase</fullName>
        <ecNumber evidence="2">6.3.3.1</ecNumber>
    </recommendedName>
</protein>
<dbReference type="Pfam" id="PF02769">
    <property type="entry name" value="AIRS_C"/>
    <property type="match status" value="1"/>
</dbReference>
<dbReference type="UniPathway" id="UPA00074">
    <property type="reaction ID" value="UER00129"/>
</dbReference>
<dbReference type="GO" id="GO:0006189">
    <property type="term" value="P:'de novo' IMP biosynthetic process"/>
    <property type="evidence" value="ECO:0007669"/>
    <property type="project" value="UniProtKB-UniPathway"/>
</dbReference>
<dbReference type="EC" id="6.3.3.1" evidence="2"/>
<dbReference type="PANTHER" id="PTHR10520:SF12">
    <property type="entry name" value="TRIFUNCTIONAL PURINE BIOSYNTHETIC PROTEIN ADENOSINE-3"/>
    <property type="match status" value="1"/>
</dbReference>
<dbReference type="InterPro" id="IPR004733">
    <property type="entry name" value="PurM_cligase"/>
</dbReference>
<dbReference type="SUPFAM" id="SSF55326">
    <property type="entry name" value="PurM N-terminal domain-like"/>
    <property type="match status" value="1"/>
</dbReference>
<dbReference type="InterPro" id="IPR036921">
    <property type="entry name" value="PurM-like_N_sf"/>
</dbReference>